<protein>
    <recommendedName>
        <fullName evidence="4">Microcystin-dependent protein</fullName>
    </recommendedName>
</protein>
<organism evidence="2 3">
    <name type="scientific">Chryseobacterium populi</name>
    <dbReference type="NCBI Taxonomy" id="1144316"/>
    <lineage>
        <taxon>Bacteria</taxon>
        <taxon>Pseudomonadati</taxon>
        <taxon>Bacteroidota</taxon>
        <taxon>Flavobacteriia</taxon>
        <taxon>Flavobacteriales</taxon>
        <taxon>Weeksellaceae</taxon>
        <taxon>Chryseobacterium group</taxon>
        <taxon>Chryseobacterium</taxon>
    </lineage>
</organism>
<sequence length="363" mass="37915">MLCKNIVPTIDYMKKQVLFLCLLLSVKTFSQIGINTPNPESSLDIVSDKSGVLIPRMTAVQVEQINLPTEGELVFSTTNTGSIVNSIGFWYYDGSSWKPIVANSSAGINIYSSDGALSGNRMVSLDNHNLNIGPDKLFISGNTSGNVGVMTAAPTHKLDVNGGMRIRGLSAGNVFTTSDGTLSTNAAIVYHYGDLRYSSLTTDHDGWYALNGRSLTSLPANAQARAASLGITGNLPDAANKYIKQGSPGTITGTDNVVLTQGNVPNFTMTGNTTLLGHSHDLISPGNVLVRGTDLSQDATGAANVWQLAGGAAAGSVSASQTYTSSADGSHSHTVTAPSGGTSTPISLNPGYIQLNYFIYLGT</sequence>
<proteinExistence type="predicted"/>
<dbReference type="AlphaFoldDB" id="J2KE40"/>
<name>J2KE40_9FLAO</name>
<comment type="caution">
    <text evidence="2">The sequence shown here is derived from an EMBL/GenBank/DDBJ whole genome shotgun (WGS) entry which is preliminary data.</text>
</comment>
<keyword evidence="3" id="KW-1185">Reference proteome</keyword>
<reference evidence="2 3" key="1">
    <citation type="journal article" date="2012" name="J. Bacteriol.">
        <title>Twenty-one genome sequences from Pseudomonas species and 19 genome sequences from diverse bacteria isolated from the rhizosphere and endosphere of Populus deltoides.</title>
        <authorList>
            <person name="Brown S.D."/>
            <person name="Utturkar S.M."/>
            <person name="Klingeman D.M."/>
            <person name="Johnson C.M."/>
            <person name="Martin S.L."/>
            <person name="Land M.L."/>
            <person name="Lu T.Y."/>
            <person name="Schadt C.W."/>
            <person name="Doktycz M.J."/>
            <person name="Pelletier D.A."/>
        </authorList>
    </citation>
    <scope>NUCLEOTIDE SEQUENCE [LARGE SCALE GENOMIC DNA]</scope>
    <source>
        <strain evidence="2 3">CF314</strain>
    </source>
</reference>
<dbReference type="PATRIC" id="fig|1144316.3.peg.2402"/>
<evidence type="ECO:0000256" key="1">
    <source>
        <dbReference type="SAM" id="MobiDB-lite"/>
    </source>
</evidence>
<accession>J2KE40</accession>
<gene>
    <name evidence="2" type="ORF">PMI13_02381</name>
</gene>
<evidence type="ECO:0000313" key="2">
    <source>
        <dbReference type="EMBL" id="EJL71433.1"/>
    </source>
</evidence>
<evidence type="ECO:0000313" key="3">
    <source>
        <dbReference type="Proteomes" id="UP000007509"/>
    </source>
</evidence>
<feature type="region of interest" description="Disordered" evidence="1">
    <location>
        <begin position="324"/>
        <end position="343"/>
    </location>
</feature>
<dbReference type="EMBL" id="AKJY01000041">
    <property type="protein sequence ID" value="EJL71433.1"/>
    <property type="molecule type" value="Genomic_DNA"/>
</dbReference>
<dbReference type="Proteomes" id="UP000007509">
    <property type="component" value="Unassembled WGS sequence"/>
</dbReference>
<evidence type="ECO:0008006" key="4">
    <source>
        <dbReference type="Google" id="ProtNLM"/>
    </source>
</evidence>